<feature type="region of interest" description="Disordered" evidence="1">
    <location>
        <begin position="307"/>
        <end position="556"/>
    </location>
</feature>
<protein>
    <submittedName>
        <fullName evidence="2">Uncharacterized protein</fullName>
    </submittedName>
</protein>
<feature type="region of interest" description="Disordered" evidence="1">
    <location>
        <begin position="841"/>
        <end position="951"/>
    </location>
</feature>
<proteinExistence type="predicted"/>
<sequence>MDASSSSSLPPRPRLPVRNNTDILSYYQSEVAGQPYTSPVESETPSIAEENPDMRPRQMSNASSPSEYSPDGNSDTEVAPKHNVLRKKSKKTAAAGVTRRPSIPSTGGADRRRMKIVDMGTGFNAQELPSSHTADSLRSRRGMESPMQGLALIAPPDASPKTYMHLTPPTTAPLEKPSSEADPIIHHRSVSEVGPETRTRTLHQRKSSRQVGIIGTTLNVTPASCSADTHHQQQTGALQPPTPILQIPQSRSPSPDKRSQTGKLDSGIRNRADFLSALNLQSPEAIVTPAIGEAKSIHDPVAAPVIVNLTPSSPPRQPMSSDYPTNVSSPSIHSASSMYSPTSSSPSTPFSAPPPKSSDPFLHYQPGVHATAGPLPPPPRAMFDIKPGTPPPPRPPRFASPPPGGRGRGDVAASTQALRAPEPGLRSHLSTGSLHESRSASPLSISSDQPSVLDSSKGIPKSASSEQLPAATSAHVREGAFAPSTFTTSTESESSLPIDPLETQEPVVTSPEEPHSVGDNSVRLVTTSNTSPPIVVEPVDVNDASEVLSPPGLNRDDSWVDEFPEIISRELTPNSDDAGLSPDSGHAFFKRSPSASPPNLPREIGDDTSPSSTPRHLGSVLAANLKRFSSLPRTPSRKSDGMRFSTSSHSSNASSMSTLPPPLEVPALLQSHPPMRKKIISPWPAAMSCGEVAAKKSALERSLCYANKINELYIHDCGLGDFLMDVQHRGTNLRVNRTTAGDGHRGPSTTPVTSQPRHVSRSSIASEATFPRRADTTSATDLAIRVSIDTSPPRGPPPLPYPSLAPAMTSRTNSSSSSSRTPLSPTSSKLPIGFFSSLGRKASMKSTGKGTLVPQQPSSVLHKSPAKAPPNPRPVHIDSAPTVPGGPRAVPNKDRPSRSQTIMLPKTPPSVSSSHRSSSMTRRASLFGGRRRSPGNGSDSADSIEEDPEFKEQVDKLADLLPQAERAVLARYLRRAGSDLNAIGQYLEDEKNGTLQMD</sequence>
<dbReference type="AlphaFoldDB" id="A0A166AYB4"/>
<feature type="compositionally biased region" description="Low complexity" evidence="1">
    <location>
        <begin position="910"/>
        <end position="925"/>
    </location>
</feature>
<dbReference type="STRING" id="436010.A0A166AYB4"/>
<feature type="compositionally biased region" description="Polar residues" evidence="1">
    <location>
        <begin position="222"/>
        <end position="237"/>
    </location>
</feature>
<feature type="region of interest" description="Disordered" evidence="1">
    <location>
        <begin position="570"/>
        <end position="616"/>
    </location>
</feature>
<feature type="compositionally biased region" description="Pro residues" evidence="1">
    <location>
        <begin position="793"/>
        <end position="803"/>
    </location>
</feature>
<gene>
    <name evidence="2" type="ORF">FIBSPDRAFT_1050255</name>
</gene>
<feature type="compositionally biased region" description="Polar residues" evidence="1">
    <location>
        <begin position="123"/>
        <end position="134"/>
    </location>
</feature>
<reference evidence="2 3" key="1">
    <citation type="journal article" date="2016" name="Mol. Biol. Evol.">
        <title>Comparative Genomics of Early-Diverging Mushroom-Forming Fungi Provides Insights into the Origins of Lignocellulose Decay Capabilities.</title>
        <authorList>
            <person name="Nagy L.G."/>
            <person name="Riley R."/>
            <person name="Tritt A."/>
            <person name="Adam C."/>
            <person name="Daum C."/>
            <person name="Floudas D."/>
            <person name="Sun H."/>
            <person name="Yadav J.S."/>
            <person name="Pangilinan J."/>
            <person name="Larsson K.H."/>
            <person name="Matsuura K."/>
            <person name="Barry K."/>
            <person name="Labutti K."/>
            <person name="Kuo R."/>
            <person name="Ohm R.A."/>
            <person name="Bhattacharya S.S."/>
            <person name="Shirouzu T."/>
            <person name="Yoshinaga Y."/>
            <person name="Martin F.M."/>
            <person name="Grigoriev I.V."/>
            <person name="Hibbett D.S."/>
        </authorList>
    </citation>
    <scope>NUCLEOTIDE SEQUENCE [LARGE SCALE GENOMIC DNA]</scope>
    <source>
        <strain evidence="2 3">CBS 109695</strain>
    </source>
</reference>
<feature type="compositionally biased region" description="Polar residues" evidence="1">
    <location>
        <begin position="318"/>
        <end position="333"/>
    </location>
</feature>
<organism evidence="2 3">
    <name type="scientific">Athelia psychrophila</name>
    <dbReference type="NCBI Taxonomy" id="1759441"/>
    <lineage>
        <taxon>Eukaryota</taxon>
        <taxon>Fungi</taxon>
        <taxon>Dikarya</taxon>
        <taxon>Basidiomycota</taxon>
        <taxon>Agaricomycotina</taxon>
        <taxon>Agaricomycetes</taxon>
        <taxon>Agaricomycetidae</taxon>
        <taxon>Atheliales</taxon>
        <taxon>Atheliaceae</taxon>
        <taxon>Athelia</taxon>
    </lineage>
</organism>
<keyword evidence="3" id="KW-1185">Reference proteome</keyword>
<feature type="compositionally biased region" description="Low complexity" evidence="1">
    <location>
        <begin position="804"/>
        <end position="828"/>
    </location>
</feature>
<feature type="compositionally biased region" description="Polar residues" evidence="1">
    <location>
        <begin position="844"/>
        <end position="861"/>
    </location>
</feature>
<feature type="compositionally biased region" description="Low complexity" evidence="1">
    <location>
        <begin position="645"/>
        <end position="657"/>
    </location>
</feature>
<dbReference type="OrthoDB" id="2413468at2759"/>
<evidence type="ECO:0000256" key="1">
    <source>
        <dbReference type="SAM" id="MobiDB-lite"/>
    </source>
</evidence>
<feature type="compositionally biased region" description="Polar residues" evidence="1">
    <location>
        <begin position="428"/>
        <end position="454"/>
    </location>
</feature>
<accession>A0A166AYB4</accession>
<dbReference type="Proteomes" id="UP000076532">
    <property type="component" value="Unassembled WGS sequence"/>
</dbReference>
<feature type="compositionally biased region" description="Polar residues" evidence="1">
    <location>
        <begin position="58"/>
        <end position="76"/>
    </location>
</feature>
<feature type="region of interest" description="Disordered" evidence="1">
    <location>
        <begin position="1"/>
        <end position="210"/>
    </location>
</feature>
<feature type="compositionally biased region" description="Low complexity" evidence="1">
    <location>
        <begin position="484"/>
        <end position="495"/>
    </location>
</feature>
<feature type="compositionally biased region" description="Polar residues" evidence="1">
    <location>
        <begin position="18"/>
        <end position="28"/>
    </location>
</feature>
<feature type="compositionally biased region" description="Pro residues" evidence="1">
    <location>
        <begin position="388"/>
        <end position="404"/>
    </location>
</feature>
<feature type="compositionally biased region" description="Polar residues" evidence="1">
    <location>
        <begin position="523"/>
        <end position="532"/>
    </location>
</feature>
<feature type="compositionally biased region" description="Polar residues" evidence="1">
    <location>
        <begin position="747"/>
        <end position="766"/>
    </location>
</feature>
<feature type="compositionally biased region" description="Low complexity" evidence="1">
    <location>
        <begin position="334"/>
        <end position="350"/>
    </location>
</feature>
<evidence type="ECO:0000313" key="2">
    <source>
        <dbReference type="EMBL" id="KZP12088.1"/>
    </source>
</evidence>
<feature type="region of interest" description="Disordered" evidence="1">
    <location>
        <begin position="737"/>
        <end position="829"/>
    </location>
</feature>
<feature type="compositionally biased region" description="Polar residues" evidence="1">
    <location>
        <begin position="35"/>
        <end position="45"/>
    </location>
</feature>
<dbReference type="EMBL" id="KV417652">
    <property type="protein sequence ID" value="KZP12088.1"/>
    <property type="molecule type" value="Genomic_DNA"/>
</dbReference>
<evidence type="ECO:0000313" key="3">
    <source>
        <dbReference type="Proteomes" id="UP000076532"/>
    </source>
</evidence>
<feature type="region of interest" description="Disordered" evidence="1">
    <location>
        <begin position="222"/>
        <end position="268"/>
    </location>
</feature>
<name>A0A166AYB4_9AGAM</name>
<feature type="region of interest" description="Disordered" evidence="1">
    <location>
        <begin position="628"/>
        <end position="663"/>
    </location>
</feature>